<dbReference type="GO" id="GO:0005886">
    <property type="term" value="C:plasma membrane"/>
    <property type="evidence" value="ECO:0007669"/>
    <property type="project" value="UniProtKB-SubCell"/>
</dbReference>
<organism evidence="10">
    <name type="scientific">hydrothermal vent metagenome</name>
    <dbReference type="NCBI Taxonomy" id="652676"/>
    <lineage>
        <taxon>unclassified sequences</taxon>
        <taxon>metagenomes</taxon>
        <taxon>ecological metagenomes</taxon>
    </lineage>
</organism>
<keyword evidence="4 7" id="KW-0812">Transmembrane</keyword>
<evidence type="ECO:0000256" key="5">
    <source>
        <dbReference type="ARBA" id="ARBA00022989"/>
    </source>
</evidence>
<evidence type="ECO:0000259" key="8">
    <source>
        <dbReference type="Pfam" id="PF02687"/>
    </source>
</evidence>
<feature type="transmembrane region" description="Helical" evidence="7">
    <location>
        <begin position="12"/>
        <end position="35"/>
    </location>
</feature>
<keyword evidence="6 7" id="KW-0472">Membrane</keyword>
<feature type="domain" description="MacB-like periplasmic core" evidence="9">
    <location>
        <begin position="15"/>
        <end position="216"/>
    </location>
</feature>
<evidence type="ECO:0000256" key="1">
    <source>
        <dbReference type="ARBA" id="ARBA00004651"/>
    </source>
</evidence>
<evidence type="ECO:0000256" key="3">
    <source>
        <dbReference type="ARBA" id="ARBA00022475"/>
    </source>
</evidence>
<evidence type="ECO:0000313" key="10">
    <source>
        <dbReference type="EMBL" id="VAX24539.1"/>
    </source>
</evidence>
<keyword evidence="5 7" id="KW-1133">Transmembrane helix</keyword>
<dbReference type="InterPro" id="IPR003838">
    <property type="entry name" value="ABC3_permease_C"/>
</dbReference>
<dbReference type="InterPro" id="IPR051125">
    <property type="entry name" value="ABC-4/HrtB_transporter"/>
</dbReference>
<feature type="transmembrane region" description="Helical" evidence="7">
    <location>
        <begin position="290"/>
        <end position="312"/>
    </location>
</feature>
<keyword evidence="3" id="KW-1003">Cell membrane</keyword>
<keyword evidence="2" id="KW-0813">Transport</keyword>
<comment type="subcellular location">
    <subcellularLocation>
        <location evidence="1">Cell membrane</location>
        <topology evidence="1">Multi-pass membrane protein</topology>
    </subcellularLocation>
</comment>
<sequence>MFSLRILVSQKSRIILTILGMSLCISLMLFLAGIYKGVADGSVEYIRHNDADLWILQKSSNNILRGTSILPYILTNKIVEQKEVESVSPVLLLLTTVKRRNNFATLFLAGYPKGNKYGGPPEIVEGKNVENDNEIVLDKAFASKMRYKIGDSVRVQDSKLLLVGLSSGTNAFVIQYGFTTLKRASKLLGFPGIVTTFIVKLKPNSNRSDAAEKLKTALPNTSIFDQGTFLKNNITETESGILPIFYSIAGLGGIVLTVILSLILSINILEKRKDMAVMKAMGAPKYFLPMLVLNQAMIISAVSIIISLFIYFPMVNLIEMVSPEVSAKITVYQVILISILIMIMSLISSMISINKLRNIYPLEVFQ</sequence>
<evidence type="ECO:0000259" key="9">
    <source>
        <dbReference type="Pfam" id="PF12704"/>
    </source>
</evidence>
<gene>
    <name evidence="10" type="ORF">MNBD_IGNAVI01-3094</name>
</gene>
<dbReference type="Pfam" id="PF12704">
    <property type="entry name" value="MacB_PCD"/>
    <property type="match status" value="1"/>
</dbReference>
<dbReference type="Pfam" id="PF02687">
    <property type="entry name" value="FtsX"/>
    <property type="match status" value="1"/>
</dbReference>
<accession>A0A3B1C2Y2</accession>
<dbReference type="InterPro" id="IPR025857">
    <property type="entry name" value="MacB_PCD"/>
</dbReference>
<evidence type="ECO:0000256" key="7">
    <source>
        <dbReference type="SAM" id="Phobius"/>
    </source>
</evidence>
<feature type="transmembrane region" description="Helical" evidence="7">
    <location>
        <begin position="244"/>
        <end position="269"/>
    </location>
</feature>
<evidence type="ECO:0000256" key="2">
    <source>
        <dbReference type="ARBA" id="ARBA00022448"/>
    </source>
</evidence>
<name>A0A3B1C2Y2_9ZZZZ</name>
<evidence type="ECO:0000256" key="4">
    <source>
        <dbReference type="ARBA" id="ARBA00022692"/>
    </source>
</evidence>
<evidence type="ECO:0000256" key="6">
    <source>
        <dbReference type="ARBA" id="ARBA00023136"/>
    </source>
</evidence>
<protein>
    <submittedName>
        <fullName evidence="10">Uncharacterized protein</fullName>
    </submittedName>
</protein>
<feature type="transmembrane region" description="Helical" evidence="7">
    <location>
        <begin position="332"/>
        <end position="353"/>
    </location>
</feature>
<dbReference type="EMBL" id="UOGD01000276">
    <property type="protein sequence ID" value="VAX24539.1"/>
    <property type="molecule type" value="Genomic_DNA"/>
</dbReference>
<dbReference type="PANTHER" id="PTHR43738">
    <property type="entry name" value="ABC TRANSPORTER, MEMBRANE PROTEIN"/>
    <property type="match status" value="1"/>
</dbReference>
<reference evidence="10" key="1">
    <citation type="submission" date="2018-06" db="EMBL/GenBank/DDBJ databases">
        <authorList>
            <person name="Zhirakovskaya E."/>
        </authorList>
    </citation>
    <scope>NUCLEOTIDE SEQUENCE</scope>
</reference>
<dbReference type="AlphaFoldDB" id="A0A3B1C2Y2"/>
<dbReference type="PANTHER" id="PTHR43738:SF1">
    <property type="entry name" value="HEMIN TRANSPORT SYSTEM PERMEASE PROTEIN HRTB-RELATED"/>
    <property type="match status" value="1"/>
</dbReference>
<feature type="domain" description="ABC3 transporter permease C-terminal" evidence="8">
    <location>
        <begin position="248"/>
        <end position="361"/>
    </location>
</feature>
<proteinExistence type="predicted"/>